<feature type="region of interest" description="Disordered" evidence="1">
    <location>
        <begin position="62"/>
        <end position="102"/>
    </location>
</feature>
<accession>A0A0C3E0F7</accession>
<reference evidence="2 3" key="1">
    <citation type="submission" date="2014-04" db="EMBL/GenBank/DDBJ databases">
        <authorList>
            <consortium name="DOE Joint Genome Institute"/>
            <person name="Kuo A."/>
            <person name="Kohler A."/>
            <person name="Nagy L.G."/>
            <person name="Floudas D."/>
            <person name="Copeland A."/>
            <person name="Barry K.W."/>
            <person name="Cichocki N."/>
            <person name="Veneault-Fourrey C."/>
            <person name="LaButti K."/>
            <person name="Lindquist E.A."/>
            <person name="Lipzen A."/>
            <person name="Lundell T."/>
            <person name="Morin E."/>
            <person name="Murat C."/>
            <person name="Sun H."/>
            <person name="Tunlid A."/>
            <person name="Henrissat B."/>
            <person name="Grigoriev I.V."/>
            <person name="Hibbett D.S."/>
            <person name="Martin F."/>
            <person name="Nordberg H.P."/>
            <person name="Cantor M.N."/>
            <person name="Hua S.X."/>
        </authorList>
    </citation>
    <scope>NUCLEOTIDE SEQUENCE [LARGE SCALE GENOMIC DNA]</scope>
    <source>
        <strain evidence="2 3">Foug A</strain>
    </source>
</reference>
<dbReference type="EMBL" id="KN822046">
    <property type="protein sequence ID" value="KIM61979.1"/>
    <property type="molecule type" value="Genomic_DNA"/>
</dbReference>
<dbReference type="InParanoid" id="A0A0C3E0F7"/>
<feature type="compositionally biased region" description="Basic and acidic residues" evidence="1">
    <location>
        <begin position="93"/>
        <end position="102"/>
    </location>
</feature>
<proteinExistence type="predicted"/>
<protein>
    <submittedName>
        <fullName evidence="2">Uncharacterized protein</fullName>
    </submittedName>
</protein>
<feature type="compositionally biased region" description="Polar residues" evidence="1">
    <location>
        <begin position="62"/>
        <end position="89"/>
    </location>
</feature>
<organism evidence="2 3">
    <name type="scientific">Scleroderma citrinum Foug A</name>
    <dbReference type="NCBI Taxonomy" id="1036808"/>
    <lineage>
        <taxon>Eukaryota</taxon>
        <taxon>Fungi</taxon>
        <taxon>Dikarya</taxon>
        <taxon>Basidiomycota</taxon>
        <taxon>Agaricomycotina</taxon>
        <taxon>Agaricomycetes</taxon>
        <taxon>Agaricomycetidae</taxon>
        <taxon>Boletales</taxon>
        <taxon>Sclerodermatineae</taxon>
        <taxon>Sclerodermataceae</taxon>
        <taxon>Scleroderma</taxon>
    </lineage>
</organism>
<evidence type="ECO:0000313" key="3">
    <source>
        <dbReference type="Proteomes" id="UP000053989"/>
    </source>
</evidence>
<name>A0A0C3E0F7_9AGAM</name>
<dbReference type="AlphaFoldDB" id="A0A0C3E0F7"/>
<evidence type="ECO:0000256" key="1">
    <source>
        <dbReference type="SAM" id="MobiDB-lite"/>
    </source>
</evidence>
<sequence>MFPCSTAESLTIAQRRYLRRGPEGDSVTVGDRRTTQELDFSSISWKSTARRRHPRSTLLLSSQLRPHTLPNTPLRSMPKSESQVTSTAIRASRRQDHQWVAS</sequence>
<gene>
    <name evidence="2" type="ORF">SCLCIDRAFT_1215598</name>
</gene>
<reference evidence="3" key="2">
    <citation type="submission" date="2015-01" db="EMBL/GenBank/DDBJ databases">
        <title>Evolutionary Origins and Diversification of the Mycorrhizal Mutualists.</title>
        <authorList>
            <consortium name="DOE Joint Genome Institute"/>
            <consortium name="Mycorrhizal Genomics Consortium"/>
            <person name="Kohler A."/>
            <person name="Kuo A."/>
            <person name="Nagy L.G."/>
            <person name="Floudas D."/>
            <person name="Copeland A."/>
            <person name="Barry K.W."/>
            <person name="Cichocki N."/>
            <person name="Veneault-Fourrey C."/>
            <person name="LaButti K."/>
            <person name="Lindquist E.A."/>
            <person name="Lipzen A."/>
            <person name="Lundell T."/>
            <person name="Morin E."/>
            <person name="Murat C."/>
            <person name="Riley R."/>
            <person name="Ohm R."/>
            <person name="Sun H."/>
            <person name="Tunlid A."/>
            <person name="Henrissat B."/>
            <person name="Grigoriev I.V."/>
            <person name="Hibbett D.S."/>
            <person name="Martin F."/>
        </authorList>
    </citation>
    <scope>NUCLEOTIDE SEQUENCE [LARGE SCALE GENOMIC DNA]</scope>
    <source>
        <strain evidence="3">Foug A</strain>
    </source>
</reference>
<dbReference type="Proteomes" id="UP000053989">
    <property type="component" value="Unassembled WGS sequence"/>
</dbReference>
<keyword evidence="3" id="KW-1185">Reference proteome</keyword>
<evidence type="ECO:0000313" key="2">
    <source>
        <dbReference type="EMBL" id="KIM61979.1"/>
    </source>
</evidence>
<dbReference type="HOGENOM" id="CLU_2279153_0_0_1"/>